<gene>
    <name evidence="1" type="ORF">AQPW35_02620</name>
</gene>
<dbReference type="OrthoDB" id="6432757at2"/>
<protein>
    <submittedName>
        <fullName evidence="1">Uncharacterized protein</fullName>
    </submittedName>
</protein>
<evidence type="ECO:0000313" key="1">
    <source>
        <dbReference type="EMBL" id="GCL61181.1"/>
    </source>
</evidence>
<name>A0A480AHX3_9BURK</name>
<organism evidence="1 2">
    <name type="scientific">Pseudaquabacterium pictum</name>
    <dbReference type="NCBI Taxonomy" id="2315236"/>
    <lineage>
        <taxon>Bacteria</taxon>
        <taxon>Pseudomonadati</taxon>
        <taxon>Pseudomonadota</taxon>
        <taxon>Betaproteobacteria</taxon>
        <taxon>Burkholderiales</taxon>
        <taxon>Sphaerotilaceae</taxon>
        <taxon>Pseudaquabacterium</taxon>
    </lineage>
</organism>
<dbReference type="RefSeq" id="WP_137730955.1">
    <property type="nucleotide sequence ID" value="NZ_BJCL01000001.1"/>
</dbReference>
<accession>A0A480AHX3</accession>
<sequence>MSLDLWVSCFCHGEPHPAPTAGLRAPFDPLVLRTEPGCLVLGLPGDQESLLFIDTTAATATGFTLNRPVRDPALWRALFSALQHTGRVLVVPGEVPPLIGVADTVPHLPADLVESLGPPVVVTDGLAIRHWVENA</sequence>
<dbReference type="EMBL" id="BJCL01000001">
    <property type="protein sequence ID" value="GCL61181.1"/>
    <property type="molecule type" value="Genomic_DNA"/>
</dbReference>
<proteinExistence type="predicted"/>
<dbReference type="AlphaFoldDB" id="A0A480AHX3"/>
<reference evidence="2" key="1">
    <citation type="submission" date="2019-03" db="EMBL/GenBank/DDBJ databases">
        <title>Aquabacterium pictum sp.nov., the first bacteriochlorophyll a-containing freshwater bacterium in the genus Aquabacterium of the class Betaproteobacteria.</title>
        <authorList>
            <person name="Hirose S."/>
            <person name="Tank M."/>
            <person name="Hara E."/>
            <person name="Tamaki H."/>
            <person name="Takaichi S."/>
            <person name="Haruta S."/>
            <person name="Hanada S."/>
        </authorList>
    </citation>
    <scope>NUCLEOTIDE SEQUENCE [LARGE SCALE GENOMIC DNA]</scope>
    <source>
        <strain evidence="2">W35</strain>
    </source>
</reference>
<evidence type="ECO:0000313" key="2">
    <source>
        <dbReference type="Proteomes" id="UP000301751"/>
    </source>
</evidence>
<comment type="caution">
    <text evidence="1">The sequence shown here is derived from an EMBL/GenBank/DDBJ whole genome shotgun (WGS) entry which is preliminary data.</text>
</comment>
<keyword evidence="2" id="KW-1185">Reference proteome</keyword>
<dbReference type="Proteomes" id="UP000301751">
    <property type="component" value="Unassembled WGS sequence"/>
</dbReference>